<evidence type="ECO:0000256" key="4">
    <source>
        <dbReference type="ARBA" id="ARBA00022801"/>
    </source>
</evidence>
<keyword evidence="8" id="KW-1133">Transmembrane helix</keyword>
<dbReference type="InterPro" id="IPR050570">
    <property type="entry name" value="Cell_wall_metabolism_enzyme"/>
</dbReference>
<dbReference type="InterPro" id="IPR016047">
    <property type="entry name" value="M23ase_b-sheet_dom"/>
</dbReference>
<organism evidence="11 12">
    <name type="scientific">Thalassospira lucentensis</name>
    <dbReference type="NCBI Taxonomy" id="168935"/>
    <lineage>
        <taxon>Bacteria</taxon>
        <taxon>Pseudomonadati</taxon>
        <taxon>Pseudomonadota</taxon>
        <taxon>Alphaproteobacteria</taxon>
        <taxon>Rhodospirillales</taxon>
        <taxon>Thalassospiraceae</taxon>
        <taxon>Thalassospira</taxon>
    </lineage>
</organism>
<evidence type="ECO:0000259" key="9">
    <source>
        <dbReference type="Pfam" id="PF01551"/>
    </source>
</evidence>
<evidence type="ECO:0000256" key="7">
    <source>
        <dbReference type="SAM" id="Coils"/>
    </source>
</evidence>
<dbReference type="GO" id="GO:0046872">
    <property type="term" value="F:metal ion binding"/>
    <property type="evidence" value="ECO:0007669"/>
    <property type="project" value="UniProtKB-KW"/>
</dbReference>
<name>A0A154L967_9PROT</name>
<dbReference type="FunFam" id="2.70.70.10:FF:000006">
    <property type="entry name" value="M23 family peptidase"/>
    <property type="match status" value="1"/>
</dbReference>
<keyword evidence="6" id="KW-0482">Metalloprotease</keyword>
<keyword evidence="2" id="KW-0645">Protease</keyword>
<sequence length="448" mass="50161">MSALERARRLLEKWFPDRQILIRSNDSVSQLRLGKYAQLMLASIGVIAITWSVGVSGYSWYLDQRLAAREEQLFRSELSYNQLIARVTESQRRFGEITSQMEDTHRNLLSMAEKNLMLQARVQDYTSKLAVSEKEKVRISALRTSMDNQMNALQTQIDGITNRNLALRDELETVETVMSRVMRERDQAMQRSKKLQSELGEARQRIADLHTIQKQAMQRVAETADSTILELESVLEMTGLTVDEIITPPMKPQAPGSAEVAGGVGGPFVAFEPEHPEDEQFVNAALAVGDRMDQLVSLHDRIKRTPLGEPADSYYLSSPFGKRKDPINGKWAFHSGVDLAGPMKTPIHATAPGKVVFAGWSGKYGKMVEIDHGDGLRTRFGHLYKVLVKKGDEVNLKGKIALMGSTGRSTGSHVHYEVLVHDKPVDPIKFIEAGHYVFKNEQDTAGNE</sequence>
<dbReference type="Gene3D" id="2.70.70.10">
    <property type="entry name" value="Glucose Permease (Domain IIA)"/>
    <property type="match status" value="1"/>
</dbReference>
<dbReference type="Pfam" id="PF01551">
    <property type="entry name" value="Peptidase_M23"/>
    <property type="match status" value="1"/>
</dbReference>
<dbReference type="PANTHER" id="PTHR21666:SF288">
    <property type="entry name" value="CELL DIVISION PROTEIN YTFB"/>
    <property type="match status" value="1"/>
</dbReference>
<dbReference type="CDD" id="cd12797">
    <property type="entry name" value="M23_peptidase"/>
    <property type="match status" value="1"/>
</dbReference>
<keyword evidence="3" id="KW-0479">Metal-binding</keyword>
<dbReference type="GO" id="GO:0006508">
    <property type="term" value="P:proteolysis"/>
    <property type="evidence" value="ECO:0007669"/>
    <property type="project" value="UniProtKB-KW"/>
</dbReference>
<dbReference type="InterPro" id="IPR011055">
    <property type="entry name" value="Dup_hybrid_motif"/>
</dbReference>
<keyword evidence="8" id="KW-0472">Membrane</keyword>
<evidence type="ECO:0000256" key="2">
    <source>
        <dbReference type="ARBA" id="ARBA00022670"/>
    </source>
</evidence>
<comment type="caution">
    <text evidence="11">The sequence shown here is derived from an EMBL/GenBank/DDBJ whole genome shotgun (WGS) entry which is preliminary data.</text>
</comment>
<accession>A0A154L967</accession>
<feature type="domain" description="M23ase beta-sheet core" evidence="9">
    <location>
        <begin position="333"/>
        <end position="427"/>
    </location>
</feature>
<proteinExistence type="predicted"/>
<keyword evidence="7" id="KW-0175">Coiled coil</keyword>
<evidence type="ECO:0000313" key="12">
    <source>
        <dbReference type="Proteomes" id="UP000076335"/>
    </source>
</evidence>
<evidence type="ECO:0000313" key="11">
    <source>
        <dbReference type="EMBL" id="KZB67967.1"/>
    </source>
</evidence>
<protein>
    <submittedName>
        <fullName evidence="11">Peptidase M23</fullName>
    </submittedName>
</protein>
<keyword evidence="8" id="KW-0812">Transmembrane</keyword>
<keyword evidence="4" id="KW-0378">Hydrolase</keyword>
<reference evidence="11 12" key="1">
    <citation type="submission" date="2015-12" db="EMBL/GenBank/DDBJ databases">
        <title>Genome sequence of Thalassospira lucentensis MCCC 1A02072.</title>
        <authorList>
            <person name="Lu L."/>
            <person name="Lai Q."/>
            <person name="Shao Z."/>
            <person name="Qian P."/>
        </authorList>
    </citation>
    <scope>NUCLEOTIDE SEQUENCE [LARGE SCALE GENOMIC DNA]</scope>
    <source>
        <strain evidence="11 12">MCCC 1A02072</strain>
    </source>
</reference>
<evidence type="ECO:0000259" key="10">
    <source>
        <dbReference type="Pfam" id="PF19353"/>
    </source>
</evidence>
<dbReference type="InterPro" id="IPR045974">
    <property type="entry name" value="DUF5930"/>
</dbReference>
<dbReference type="AlphaFoldDB" id="A0A154L967"/>
<evidence type="ECO:0000256" key="8">
    <source>
        <dbReference type="SAM" id="Phobius"/>
    </source>
</evidence>
<feature type="coiled-coil region" evidence="7">
    <location>
        <begin position="150"/>
        <end position="205"/>
    </location>
</feature>
<dbReference type="Pfam" id="PF19353">
    <property type="entry name" value="DUF5930"/>
    <property type="match status" value="1"/>
</dbReference>
<keyword evidence="5" id="KW-0862">Zinc</keyword>
<feature type="transmembrane region" description="Helical" evidence="8">
    <location>
        <begin position="39"/>
        <end position="61"/>
    </location>
</feature>
<gene>
    <name evidence="11" type="ORF">AUP42_10840</name>
</gene>
<dbReference type="Proteomes" id="UP000076335">
    <property type="component" value="Unassembled WGS sequence"/>
</dbReference>
<dbReference type="PANTHER" id="PTHR21666">
    <property type="entry name" value="PEPTIDASE-RELATED"/>
    <property type="match status" value="1"/>
</dbReference>
<evidence type="ECO:0000256" key="3">
    <source>
        <dbReference type="ARBA" id="ARBA00022723"/>
    </source>
</evidence>
<evidence type="ECO:0000256" key="1">
    <source>
        <dbReference type="ARBA" id="ARBA00001947"/>
    </source>
</evidence>
<comment type="cofactor">
    <cofactor evidence="1">
        <name>Zn(2+)</name>
        <dbReference type="ChEBI" id="CHEBI:29105"/>
    </cofactor>
</comment>
<feature type="domain" description="DUF5930" evidence="10">
    <location>
        <begin position="5"/>
        <end position="310"/>
    </location>
</feature>
<dbReference type="RefSeq" id="WP_062948674.1">
    <property type="nucleotide sequence ID" value="NZ_LPVY01000003.1"/>
</dbReference>
<dbReference type="EMBL" id="LPVY01000003">
    <property type="protein sequence ID" value="KZB67967.1"/>
    <property type="molecule type" value="Genomic_DNA"/>
</dbReference>
<dbReference type="OrthoDB" id="9805070at2"/>
<dbReference type="SUPFAM" id="SSF51261">
    <property type="entry name" value="Duplicated hybrid motif"/>
    <property type="match status" value="1"/>
</dbReference>
<evidence type="ECO:0000256" key="5">
    <source>
        <dbReference type="ARBA" id="ARBA00022833"/>
    </source>
</evidence>
<evidence type="ECO:0000256" key="6">
    <source>
        <dbReference type="ARBA" id="ARBA00023049"/>
    </source>
</evidence>
<dbReference type="GO" id="GO:0004222">
    <property type="term" value="F:metalloendopeptidase activity"/>
    <property type="evidence" value="ECO:0007669"/>
    <property type="project" value="TreeGrafter"/>
</dbReference>